<dbReference type="OrthoDB" id="7406066at2"/>
<protein>
    <recommendedName>
        <fullName evidence="3">Outer membrane beta-barrel protein</fullName>
    </recommendedName>
</protein>
<proteinExistence type="predicted"/>
<dbReference type="Pfam" id="PF10082">
    <property type="entry name" value="BBP2_2"/>
    <property type="match status" value="1"/>
</dbReference>
<comment type="caution">
    <text evidence="1">The sequence shown here is derived from an EMBL/GenBank/DDBJ whole genome shotgun (WGS) entry which is preliminary data.</text>
</comment>
<gene>
    <name evidence="1" type="ORF">C7I55_26440</name>
</gene>
<dbReference type="EMBL" id="PXYI01000014">
    <property type="protein sequence ID" value="PSJ36384.1"/>
    <property type="molecule type" value="Genomic_DNA"/>
</dbReference>
<dbReference type="AlphaFoldDB" id="A0A2P7QEL8"/>
<name>A0A2P7QEL8_9SPHN</name>
<evidence type="ECO:0008006" key="3">
    <source>
        <dbReference type="Google" id="ProtNLM"/>
    </source>
</evidence>
<organism evidence="1 2">
    <name type="scientific">Allosphingosinicella deserti</name>
    <dbReference type="NCBI Taxonomy" id="2116704"/>
    <lineage>
        <taxon>Bacteria</taxon>
        <taxon>Pseudomonadati</taxon>
        <taxon>Pseudomonadota</taxon>
        <taxon>Alphaproteobacteria</taxon>
        <taxon>Sphingomonadales</taxon>
        <taxon>Sphingomonadaceae</taxon>
        <taxon>Allosphingosinicella</taxon>
    </lineage>
</organism>
<accession>A0A2P7QEL8</accession>
<reference evidence="1 2" key="1">
    <citation type="submission" date="2018-03" db="EMBL/GenBank/DDBJ databases">
        <title>The draft genome of Sphingosinicella sp. GL-C-18.</title>
        <authorList>
            <person name="Liu L."/>
            <person name="Li L."/>
            <person name="Liang L."/>
            <person name="Zhang X."/>
            <person name="Wang T."/>
        </authorList>
    </citation>
    <scope>NUCLEOTIDE SEQUENCE [LARGE SCALE GENOMIC DNA]</scope>
    <source>
        <strain evidence="1 2">GL-C-18</strain>
    </source>
</reference>
<dbReference type="InterPro" id="IPR018759">
    <property type="entry name" value="BBP2_2"/>
</dbReference>
<dbReference type="SUPFAM" id="SSF56935">
    <property type="entry name" value="Porins"/>
    <property type="match status" value="1"/>
</dbReference>
<evidence type="ECO:0000313" key="1">
    <source>
        <dbReference type="EMBL" id="PSJ36384.1"/>
    </source>
</evidence>
<sequence length="410" mass="44894">MRPIRGAVLVSISSLALVAPQLGGAQELSRATPVIGSAETDFPRTPVTVGDTRLFLNGDVRLEYDSNIYALPNDVTSDFKIVAAPALNAVLEKERYRMTGWANARFERFLDATTENSTAASVGATGEYRVRGTDAIAALVAYERAVESRGDPEARISPTTGPRLIDISRAELGYTRTGTRVGFRVRGTAARFDHVSAVDRERDHDSFSLSGRLRYLLTDLSSAFAELFYNRRNFALPFDLSGVNRDSDTVGGRIGIAIDPGGVLRGEAGAGIFRFNPADPSLPSRTGFSAQAALIYQPRARLAFTLDGFHGDAATVRSGAYAREDTRVRLGVQQEVRRNLHWQAGAVYRRSAFLGTSVVERTLGGYGEVEYLVNRRVAVALSGRYADRNSNRPGEDFERFRSALELRLQF</sequence>
<dbReference type="Proteomes" id="UP000241167">
    <property type="component" value="Unassembled WGS sequence"/>
</dbReference>
<dbReference type="RefSeq" id="WP_106516058.1">
    <property type="nucleotide sequence ID" value="NZ_PXYI01000014.1"/>
</dbReference>
<keyword evidence="2" id="KW-1185">Reference proteome</keyword>
<evidence type="ECO:0000313" key="2">
    <source>
        <dbReference type="Proteomes" id="UP000241167"/>
    </source>
</evidence>